<comment type="similarity">
    <text evidence="1">Belongs to the FAM216 family.</text>
</comment>
<protein>
    <submittedName>
        <fullName evidence="3">Uncharacterized protein LOC117805780 isoform X2</fullName>
    </submittedName>
</protein>
<evidence type="ECO:0000256" key="2">
    <source>
        <dbReference type="SAM" id="MobiDB-lite"/>
    </source>
</evidence>
<name>A0AAV1GPN1_XYRNO</name>
<evidence type="ECO:0000313" key="3">
    <source>
        <dbReference type="EMBL" id="CAJ1074574.1"/>
    </source>
</evidence>
<accession>A0AAV1GPN1</accession>
<dbReference type="PANTHER" id="PTHR16476:SF4">
    <property type="entry name" value="PROTEIN FAM216A"/>
    <property type="match status" value="1"/>
</dbReference>
<proteinExistence type="inferred from homology"/>
<evidence type="ECO:0000313" key="4">
    <source>
        <dbReference type="Proteomes" id="UP001178508"/>
    </source>
</evidence>
<dbReference type="Pfam" id="PF15107">
    <property type="entry name" value="FAM216B"/>
    <property type="match status" value="1"/>
</dbReference>
<dbReference type="PANTHER" id="PTHR16476">
    <property type="entry name" value="FAMILY WITH SEQUENCE SIMILARITY 216 MEMBER A"/>
    <property type="match status" value="1"/>
</dbReference>
<feature type="compositionally biased region" description="Basic and acidic residues" evidence="2">
    <location>
        <begin position="145"/>
        <end position="154"/>
    </location>
</feature>
<reference evidence="3" key="1">
    <citation type="submission" date="2023-08" db="EMBL/GenBank/DDBJ databases">
        <authorList>
            <person name="Alioto T."/>
            <person name="Alioto T."/>
            <person name="Gomez Garrido J."/>
        </authorList>
    </citation>
    <scope>NUCLEOTIDE SEQUENCE</scope>
</reference>
<dbReference type="Proteomes" id="UP001178508">
    <property type="component" value="Chromosome 15"/>
</dbReference>
<sequence length="184" mass="20327">MKKQVTFSESQTVHRLHQDEAFPRSFETTGPKTGGVNLNCDLKIQPQAKRQLQEAPAIQIPKTMTAAPFLKHAALTPAQKKYLYTIAASYSTAHVRNVINQHYMNVLHRCIQAGQSPGRGVLVESPSVDISGSDKPRSGAPSQSKLKEKIDRGAKALGKPTLLMNQSRHLRRQDHSVAAPEEKE</sequence>
<gene>
    <name evidence="3" type="ORF">XNOV1_A012015</name>
</gene>
<dbReference type="AlphaFoldDB" id="A0AAV1GPN1"/>
<dbReference type="InterPro" id="IPR029373">
    <property type="entry name" value="FAM216"/>
</dbReference>
<feature type="region of interest" description="Disordered" evidence="2">
    <location>
        <begin position="122"/>
        <end position="184"/>
    </location>
</feature>
<evidence type="ECO:0000256" key="1">
    <source>
        <dbReference type="ARBA" id="ARBA00008615"/>
    </source>
</evidence>
<keyword evidence="4" id="KW-1185">Reference proteome</keyword>
<dbReference type="EMBL" id="OY660878">
    <property type="protein sequence ID" value="CAJ1074574.1"/>
    <property type="molecule type" value="Genomic_DNA"/>
</dbReference>
<organism evidence="3 4">
    <name type="scientific">Xyrichtys novacula</name>
    <name type="common">Pearly razorfish</name>
    <name type="synonym">Hemipteronotus novacula</name>
    <dbReference type="NCBI Taxonomy" id="13765"/>
    <lineage>
        <taxon>Eukaryota</taxon>
        <taxon>Metazoa</taxon>
        <taxon>Chordata</taxon>
        <taxon>Craniata</taxon>
        <taxon>Vertebrata</taxon>
        <taxon>Euteleostomi</taxon>
        <taxon>Actinopterygii</taxon>
        <taxon>Neopterygii</taxon>
        <taxon>Teleostei</taxon>
        <taxon>Neoteleostei</taxon>
        <taxon>Acanthomorphata</taxon>
        <taxon>Eupercaria</taxon>
        <taxon>Labriformes</taxon>
        <taxon>Labridae</taxon>
        <taxon>Xyrichtys</taxon>
    </lineage>
</organism>